<evidence type="ECO:0000256" key="2">
    <source>
        <dbReference type="SAM" id="MobiDB-lite"/>
    </source>
</evidence>
<dbReference type="PANTHER" id="PTHR31540">
    <property type="entry name" value="CENTROSOMAL PROTEIN OF 131 KDA"/>
    <property type="match status" value="1"/>
</dbReference>
<organism evidence="3 4">
    <name type="scientific">Exocentrus adspersus</name>
    <dbReference type="NCBI Taxonomy" id="1586481"/>
    <lineage>
        <taxon>Eukaryota</taxon>
        <taxon>Metazoa</taxon>
        <taxon>Ecdysozoa</taxon>
        <taxon>Arthropoda</taxon>
        <taxon>Hexapoda</taxon>
        <taxon>Insecta</taxon>
        <taxon>Pterygota</taxon>
        <taxon>Neoptera</taxon>
        <taxon>Endopterygota</taxon>
        <taxon>Coleoptera</taxon>
        <taxon>Polyphaga</taxon>
        <taxon>Cucujiformia</taxon>
        <taxon>Chrysomeloidea</taxon>
        <taxon>Cerambycidae</taxon>
        <taxon>Lamiinae</taxon>
        <taxon>Acanthocinini</taxon>
        <taxon>Exocentrus</taxon>
    </lineage>
</organism>
<feature type="region of interest" description="Disordered" evidence="2">
    <location>
        <begin position="1"/>
        <end position="22"/>
    </location>
</feature>
<protein>
    <recommendedName>
        <fullName evidence="5">Centrosomal protein of 131 kDa</fullName>
    </recommendedName>
</protein>
<name>A0AAV8W8R8_9CUCU</name>
<dbReference type="PANTHER" id="PTHR31540:SF1">
    <property type="entry name" value="CENTROSOMAL PROTEIN OF 131 KDA"/>
    <property type="match status" value="1"/>
</dbReference>
<dbReference type="GO" id="GO:0010824">
    <property type="term" value="P:regulation of centrosome duplication"/>
    <property type="evidence" value="ECO:0007669"/>
    <property type="project" value="TreeGrafter"/>
</dbReference>
<evidence type="ECO:0008006" key="5">
    <source>
        <dbReference type="Google" id="ProtNLM"/>
    </source>
</evidence>
<gene>
    <name evidence="3" type="ORF">NQ315_001624</name>
</gene>
<feature type="coiled-coil region" evidence="1">
    <location>
        <begin position="632"/>
        <end position="713"/>
    </location>
</feature>
<evidence type="ECO:0000313" key="4">
    <source>
        <dbReference type="Proteomes" id="UP001159042"/>
    </source>
</evidence>
<accession>A0AAV8W8R8</accession>
<dbReference type="EMBL" id="JANEYG010000005">
    <property type="protein sequence ID" value="KAJ8923072.1"/>
    <property type="molecule type" value="Genomic_DNA"/>
</dbReference>
<keyword evidence="1" id="KW-0175">Coiled coil</keyword>
<sequence length="1122" mass="129887">MSKPQNVNDENKQDANSLKLHGDKINLEARPLGKLSTASSRCSLLIKCYSRPASALPILNLEDKVPVEICFKQNEALPSSDLLKNLLEEPIKSWRNFKPLNSIETSENTDYATQSKDNTSEENYSVSSEEQLAQDKVTGVQAEGKETVTEFKDSLNLVPGLASKPPLPKKPDTSTINQRRGCYFDTETKSMDAITAYLTLKYESKGKSLDEYQQPKLGDKVDDDYFEKLVKNKHQAESKNFSEPAADSGGTEGATATFEKNEFLYQNWIDEEEEVMEKETQTDKYLQELKKEHALLDTNLTDNSKIVEKCISPWGKLESVPNISDIDIDKLFADDINKKFDSFFKEVKNAENNKAATTKTVTNKKNKNAPPPKPKPKFVAIPVKAGEDVKDDAKEKEMESWMSQSVKTTEVKSKANYFDILNNLEEIDCSATALTQFDEDKQTKDGRGSETGSYDDIVSILEALENEDKRSRKYIHEVSLTVFPLLALLQTEMKMESVKKMVHNTLNDVNDTNKEELEAKNPTPGPDCSGDHAGNVKERSVTFSPHLGGDLKNDYFNSSVNKNPNYSELLSFLDEVDRNCTKSLQSAKENALLATKLVQSSIKLDTIPKVEDLKALSSEALAQQIIDLSLRVKDKTSSITLLQSELSNLREQAMRQNKQTEQIVKQKLKQQKEEYEGVIKRHQKFIDQLIADKRSLNQQCEGLIQEMKVLEDRYNTNTKALEHKHQVEIRKLKEMQAAGEKMRRERWIDTKTQKIKELTVKSIEPELQSMEKRQQQELADLRALHKREIEDLELKAARKMQQQCEAIREQLVEEREKALAHEREVMRQRGKRIYRYEKLVETEEKGYQEQRRRLLADHANRIKECEEREAAALVERDRAIKQAQEEFEDKLQVVIRRHSNELRLLKESSQMEFETWQNNFKKQQNINLAEKEAAMREQCRKERDKEIEAVIERLESEASENKAQMEQSTENRIRRLKEKYEKEIKDLELSEKESKDRYCEMKSKLLDYEETAINLRANIKQLENQVQEYKELSERLTNERNNLKEVVKLEMKDEVQALEKEVAQLKNSRDKELQQLYSRVKVSMARKDEILNELQSEHKALQEKCVYLENMLEQQRKEYLIK</sequence>
<feature type="coiled-coil region" evidence="1">
    <location>
        <begin position="944"/>
        <end position="1118"/>
    </location>
</feature>
<reference evidence="3 4" key="1">
    <citation type="journal article" date="2023" name="Insect Mol. Biol.">
        <title>Genome sequencing provides insights into the evolution of gene families encoding plant cell wall-degrading enzymes in longhorned beetles.</title>
        <authorList>
            <person name="Shin N.R."/>
            <person name="Okamura Y."/>
            <person name="Kirsch R."/>
            <person name="Pauchet Y."/>
        </authorList>
    </citation>
    <scope>NUCLEOTIDE SEQUENCE [LARGE SCALE GENOMIC DNA]</scope>
    <source>
        <strain evidence="3">EAD_L_NR</strain>
    </source>
</reference>
<dbReference type="InterPro" id="IPR030465">
    <property type="entry name" value="CEP131"/>
</dbReference>
<feature type="coiled-coil region" evidence="1">
    <location>
        <begin position="767"/>
        <end position="824"/>
    </location>
</feature>
<feature type="region of interest" description="Disordered" evidence="2">
    <location>
        <begin position="105"/>
        <end position="140"/>
    </location>
</feature>
<feature type="region of interest" description="Disordered" evidence="2">
    <location>
        <begin position="516"/>
        <end position="536"/>
    </location>
</feature>
<dbReference type="GO" id="GO:0035735">
    <property type="term" value="P:intraciliary transport involved in cilium assembly"/>
    <property type="evidence" value="ECO:0007669"/>
    <property type="project" value="InterPro"/>
</dbReference>
<keyword evidence="4" id="KW-1185">Reference proteome</keyword>
<proteinExistence type="predicted"/>
<dbReference type="GO" id="GO:0034451">
    <property type="term" value="C:centriolar satellite"/>
    <property type="evidence" value="ECO:0007669"/>
    <property type="project" value="TreeGrafter"/>
</dbReference>
<dbReference type="GO" id="GO:0005929">
    <property type="term" value="C:cilium"/>
    <property type="evidence" value="ECO:0007669"/>
    <property type="project" value="GOC"/>
</dbReference>
<evidence type="ECO:0000313" key="3">
    <source>
        <dbReference type="EMBL" id="KAJ8923072.1"/>
    </source>
</evidence>
<feature type="compositionally biased region" description="Polar residues" evidence="2">
    <location>
        <begin position="105"/>
        <end position="131"/>
    </location>
</feature>
<feature type="coiled-coil region" evidence="1">
    <location>
        <begin position="333"/>
        <end position="367"/>
    </location>
</feature>
<evidence type="ECO:0000256" key="1">
    <source>
        <dbReference type="SAM" id="Coils"/>
    </source>
</evidence>
<dbReference type="AlphaFoldDB" id="A0AAV8W8R8"/>
<comment type="caution">
    <text evidence="3">The sequence shown here is derived from an EMBL/GenBank/DDBJ whole genome shotgun (WGS) entry which is preliminary data.</text>
</comment>
<dbReference type="Proteomes" id="UP001159042">
    <property type="component" value="Unassembled WGS sequence"/>
</dbReference>